<dbReference type="PANTHER" id="PTHR33871:SF1">
    <property type="entry name" value="OS05G0503100 PROTEIN"/>
    <property type="match status" value="1"/>
</dbReference>
<accession>A0AAN9LCW3</accession>
<evidence type="ECO:0000313" key="3">
    <source>
        <dbReference type="Proteomes" id="UP001374584"/>
    </source>
</evidence>
<dbReference type="Proteomes" id="UP001374584">
    <property type="component" value="Unassembled WGS sequence"/>
</dbReference>
<evidence type="ECO:0000313" key="2">
    <source>
        <dbReference type="EMBL" id="KAK7331888.1"/>
    </source>
</evidence>
<keyword evidence="3" id="KW-1185">Reference proteome</keyword>
<evidence type="ECO:0000256" key="1">
    <source>
        <dbReference type="SAM" id="MobiDB-lite"/>
    </source>
</evidence>
<organism evidence="2 3">
    <name type="scientific">Phaseolus coccineus</name>
    <name type="common">Scarlet runner bean</name>
    <name type="synonym">Phaseolus multiflorus</name>
    <dbReference type="NCBI Taxonomy" id="3886"/>
    <lineage>
        <taxon>Eukaryota</taxon>
        <taxon>Viridiplantae</taxon>
        <taxon>Streptophyta</taxon>
        <taxon>Embryophyta</taxon>
        <taxon>Tracheophyta</taxon>
        <taxon>Spermatophyta</taxon>
        <taxon>Magnoliopsida</taxon>
        <taxon>eudicotyledons</taxon>
        <taxon>Gunneridae</taxon>
        <taxon>Pentapetalae</taxon>
        <taxon>rosids</taxon>
        <taxon>fabids</taxon>
        <taxon>Fabales</taxon>
        <taxon>Fabaceae</taxon>
        <taxon>Papilionoideae</taxon>
        <taxon>50 kb inversion clade</taxon>
        <taxon>NPAAA clade</taxon>
        <taxon>indigoferoid/millettioid clade</taxon>
        <taxon>Phaseoleae</taxon>
        <taxon>Phaseolus</taxon>
    </lineage>
</organism>
<comment type="caution">
    <text evidence="2">The sequence shown here is derived from an EMBL/GenBank/DDBJ whole genome shotgun (WGS) entry which is preliminary data.</text>
</comment>
<feature type="compositionally biased region" description="Basic and acidic residues" evidence="1">
    <location>
        <begin position="263"/>
        <end position="272"/>
    </location>
</feature>
<gene>
    <name evidence="2" type="ORF">VNO80_28631</name>
</gene>
<feature type="compositionally biased region" description="Low complexity" evidence="1">
    <location>
        <begin position="277"/>
        <end position="286"/>
    </location>
</feature>
<feature type="compositionally biased region" description="Basic and acidic residues" evidence="1">
    <location>
        <begin position="138"/>
        <end position="166"/>
    </location>
</feature>
<feature type="region of interest" description="Disordered" evidence="1">
    <location>
        <begin position="108"/>
        <end position="166"/>
    </location>
</feature>
<proteinExistence type="predicted"/>
<protein>
    <submittedName>
        <fullName evidence="2">Uncharacterized protein</fullName>
    </submittedName>
</protein>
<dbReference type="AlphaFoldDB" id="A0AAN9LCW3"/>
<dbReference type="PANTHER" id="PTHR33871">
    <property type="entry name" value="OS05G0503100 PROTEIN-RELATED"/>
    <property type="match status" value="1"/>
</dbReference>
<reference evidence="2 3" key="1">
    <citation type="submission" date="2024-01" db="EMBL/GenBank/DDBJ databases">
        <title>The genomes of 5 underutilized Papilionoideae crops provide insights into root nodulation and disease resistanc.</title>
        <authorList>
            <person name="Jiang F."/>
        </authorList>
    </citation>
    <scope>NUCLEOTIDE SEQUENCE [LARGE SCALE GENOMIC DNA]</scope>
    <source>
        <strain evidence="2">JINMINGXINNONG_FW02</strain>
        <tissue evidence="2">Leaves</tissue>
    </source>
</reference>
<sequence>MLFMLNPHVSNSFDISEDIFQLTSANLHSSFPHSCFFSPVLSLFNYCYFSPQHCNISDGANLPLSLLPHPTFSLATSHVPVFVGTNQPATTTPLHISKMGCCVSSNRSYSSSSSKPCEPPPRSSGKGSENRAPPPEEETVKEVLSETPKWKPKFDAEKPSETKVKNEKEKLFIKPEEISEVSEVCSVSESVSTLADEEARQKVNGSPAKVRKARSFSGELGARRERTAGKSPARRPEQSPGRRNAGSVRVVQMGNGVSGNQPRRRDAGENSGRRSRSPSTRTDSVSARSIVGRSPSARRTNQSPARIRAAAAESGGRKMENSNMEGKWPSSANESLENPLVSLECFIFL</sequence>
<dbReference type="EMBL" id="JAYMYR010000011">
    <property type="protein sequence ID" value="KAK7331888.1"/>
    <property type="molecule type" value="Genomic_DNA"/>
</dbReference>
<feature type="region of interest" description="Disordered" evidence="1">
    <location>
        <begin position="183"/>
        <end position="334"/>
    </location>
</feature>
<feature type="compositionally biased region" description="Low complexity" evidence="1">
    <location>
        <begin position="183"/>
        <end position="192"/>
    </location>
</feature>
<name>A0AAN9LCW3_PHACN</name>